<dbReference type="PANTHER" id="PTHR36156:SF2">
    <property type="entry name" value="CUPIN TYPE-2 DOMAIN-CONTAINING PROTEIN"/>
    <property type="match status" value="1"/>
</dbReference>
<sequence>MDMPPDLDQKTPKGPRLTFANPSHQNHNGNHALKPSQHVVPATNLRPPPRPAAHNHNPQRLGPARPRNLLPQPLPKIPYLGADACFVYTAACLPVSLASDADLATYKSHLPHNVGIALSDGPGAPLHRTEAVNTGVVVDGELEIFLDSGETVTLGNGDRGTIHGWRNASEETVARLFAVLAAADMPVVAGEKLGEKLPTRNAEFK</sequence>
<dbReference type="PANTHER" id="PTHR36156">
    <property type="entry name" value="SLR2101 PROTEIN"/>
    <property type="match status" value="1"/>
</dbReference>
<evidence type="ECO:0000313" key="2">
    <source>
        <dbReference type="EMBL" id="GKT49622.1"/>
    </source>
</evidence>
<reference evidence="2 3" key="1">
    <citation type="submission" date="2022-03" db="EMBL/GenBank/DDBJ databases">
        <title>Genome data of Colletotrichum spp.</title>
        <authorList>
            <person name="Utami Y.D."/>
            <person name="Hiruma K."/>
        </authorList>
    </citation>
    <scope>NUCLEOTIDE SEQUENCE [LARGE SCALE GENOMIC DNA]</scope>
    <source>
        <strain evidence="2 3">MAFF 239500</strain>
    </source>
</reference>
<organism evidence="2 3">
    <name type="scientific">Colletotrichum spaethianum</name>
    <dbReference type="NCBI Taxonomy" id="700344"/>
    <lineage>
        <taxon>Eukaryota</taxon>
        <taxon>Fungi</taxon>
        <taxon>Dikarya</taxon>
        <taxon>Ascomycota</taxon>
        <taxon>Pezizomycotina</taxon>
        <taxon>Sordariomycetes</taxon>
        <taxon>Hypocreomycetidae</taxon>
        <taxon>Glomerellales</taxon>
        <taxon>Glomerellaceae</taxon>
        <taxon>Colletotrichum</taxon>
        <taxon>Colletotrichum spaethianum species complex</taxon>
    </lineage>
</organism>
<dbReference type="Proteomes" id="UP001055115">
    <property type="component" value="Unassembled WGS sequence"/>
</dbReference>
<protein>
    <submittedName>
        <fullName evidence="2">Uncharacterized protein</fullName>
    </submittedName>
</protein>
<gene>
    <name evidence="2" type="ORF">ColSpa_09803</name>
</gene>
<dbReference type="RefSeq" id="XP_049131972.1">
    <property type="nucleotide sequence ID" value="XM_049276015.1"/>
</dbReference>
<feature type="compositionally biased region" description="Polar residues" evidence="1">
    <location>
        <begin position="20"/>
        <end position="29"/>
    </location>
</feature>
<keyword evidence="3" id="KW-1185">Reference proteome</keyword>
<dbReference type="GeneID" id="73330605"/>
<evidence type="ECO:0000256" key="1">
    <source>
        <dbReference type="SAM" id="MobiDB-lite"/>
    </source>
</evidence>
<accession>A0AA37UQW8</accession>
<dbReference type="InterPro" id="IPR014710">
    <property type="entry name" value="RmlC-like_jellyroll"/>
</dbReference>
<dbReference type="EMBL" id="BQXU01000030">
    <property type="protein sequence ID" value="GKT49622.1"/>
    <property type="molecule type" value="Genomic_DNA"/>
</dbReference>
<feature type="region of interest" description="Disordered" evidence="1">
    <location>
        <begin position="1"/>
        <end position="69"/>
    </location>
</feature>
<evidence type="ECO:0000313" key="3">
    <source>
        <dbReference type="Proteomes" id="UP001055115"/>
    </source>
</evidence>
<name>A0AA37UQW8_9PEZI</name>
<comment type="caution">
    <text evidence="2">The sequence shown here is derived from an EMBL/GenBank/DDBJ whole genome shotgun (WGS) entry which is preliminary data.</text>
</comment>
<dbReference type="InterPro" id="IPR011051">
    <property type="entry name" value="RmlC_Cupin_sf"/>
</dbReference>
<proteinExistence type="predicted"/>
<dbReference type="InterPro" id="IPR047142">
    <property type="entry name" value="OryJ/VirC-like"/>
</dbReference>
<dbReference type="AlphaFoldDB" id="A0AA37UQW8"/>
<dbReference type="Gene3D" id="2.60.120.10">
    <property type="entry name" value="Jelly Rolls"/>
    <property type="match status" value="1"/>
</dbReference>
<dbReference type="SUPFAM" id="SSF51182">
    <property type="entry name" value="RmlC-like cupins"/>
    <property type="match status" value="1"/>
</dbReference>